<dbReference type="AlphaFoldDB" id="F0W528"/>
<sequence length="273" mass="28726">MAQANLTSDNYYENLGLTKNATDAQIKTAYRKLAIQYHPDKNPANKEQAGTHFKIVGEAYTVLSNQDTRSVYDLYGKEGLEDGMEPVTKERALRIFREFFRFGEEMDPNAPERAKGIRRAAGGVVYAPVKGFMYGGRSVLSGVVLSSSAVALGARAMVTNVASGVKEMGEAGMNAARERSRHTDTEVEISQAADTMASEDKPSFMGGLKKATVGAVSAPVAALVSGGSVLLASSVAAGGFIVGGFAGAASNIASGVMEVQAANKLERARKTSS</sequence>
<proteinExistence type="predicted"/>
<evidence type="ECO:0000313" key="2">
    <source>
        <dbReference type="EMBL" id="CCA16219.1"/>
    </source>
</evidence>
<dbReference type="CDD" id="cd06257">
    <property type="entry name" value="DnaJ"/>
    <property type="match status" value="1"/>
</dbReference>
<dbReference type="PANTHER" id="PTHR43948:SF10">
    <property type="entry name" value="MRJ, ISOFORM E"/>
    <property type="match status" value="1"/>
</dbReference>
<gene>
    <name evidence="2" type="primary">AlNc14C19G1999</name>
    <name evidence="2" type="ORF">ALNC14_023620</name>
</gene>
<dbReference type="SUPFAM" id="SSF46565">
    <property type="entry name" value="Chaperone J-domain"/>
    <property type="match status" value="1"/>
</dbReference>
<dbReference type="GO" id="GO:0044183">
    <property type="term" value="F:protein folding chaperone"/>
    <property type="evidence" value="ECO:0007669"/>
    <property type="project" value="TreeGrafter"/>
</dbReference>
<dbReference type="PROSITE" id="PS50076">
    <property type="entry name" value="DNAJ_2"/>
    <property type="match status" value="1"/>
</dbReference>
<organism evidence="2">
    <name type="scientific">Albugo laibachii Nc14</name>
    <dbReference type="NCBI Taxonomy" id="890382"/>
    <lineage>
        <taxon>Eukaryota</taxon>
        <taxon>Sar</taxon>
        <taxon>Stramenopiles</taxon>
        <taxon>Oomycota</taxon>
        <taxon>Peronosporomycetes</taxon>
        <taxon>Albuginales</taxon>
        <taxon>Albuginaceae</taxon>
        <taxon>Albugo</taxon>
    </lineage>
</organism>
<protein>
    <submittedName>
        <fullName evidence="2">Uncharacterized protein AlNc14C19G1999</fullName>
    </submittedName>
</protein>
<dbReference type="HOGENOM" id="CLU_071952_0_0_1"/>
<dbReference type="InterPro" id="IPR036869">
    <property type="entry name" value="J_dom_sf"/>
</dbReference>
<dbReference type="Pfam" id="PF00226">
    <property type="entry name" value="DnaJ"/>
    <property type="match status" value="1"/>
</dbReference>
<dbReference type="EMBL" id="FR824064">
    <property type="protein sequence ID" value="CCA16219.1"/>
    <property type="molecule type" value="Genomic_DNA"/>
</dbReference>
<dbReference type="Gene3D" id="1.10.287.110">
    <property type="entry name" value="DnaJ domain"/>
    <property type="match status" value="1"/>
</dbReference>
<accession>F0W528</accession>
<dbReference type="GO" id="GO:0005737">
    <property type="term" value="C:cytoplasm"/>
    <property type="evidence" value="ECO:0007669"/>
    <property type="project" value="TreeGrafter"/>
</dbReference>
<dbReference type="SMART" id="SM00271">
    <property type="entry name" value="DnaJ"/>
    <property type="match status" value="1"/>
</dbReference>
<dbReference type="InterPro" id="IPR001623">
    <property type="entry name" value="DnaJ_domain"/>
</dbReference>
<dbReference type="GO" id="GO:0005634">
    <property type="term" value="C:nucleus"/>
    <property type="evidence" value="ECO:0007669"/>
    <property type="project" value="TreeGrafter"/>
</dbReference>
<dbReference type="PRINTS" id="PR00625">
    <property type="entry name" value="JDOMAIN"/>
</dbReference>
<reference evidence="2" key="1">
    <citation type="journal article" date="2011" name="PLoS Biol.">
        <title>Gene gain and loss during evolution of obligate parasitism in the white rust pathogen of Arabidopsis thaliana.</title>
        <authorList>
            <person name="Kemen E."/>
            <person name="Gardiner A."/>
            <person name="Schultz-Larsen T."/>
            <person name="Kemen A.C."/>
            <person name="Balmuth A.L."/>
            <person name="Robert-Seilaniantz A."/>
            <person name="Bailey K."/>
            <person name="Holub E."/>
            <person name="Studholme D.J."/>
            <person name="Maclean D."/>
            <person name="Jones J.D."/>
        </authorList>
    </citation>
    <scope>NUCLEOTIDE SEQUENCE</scope>
</reference>
<dbReference type="PANTHER" id="PTHR43948">
    <property type="entry name" value="DNAJ HOMOLOG SUBFAMILY B"/>
    <property type="match status" value="1"/>
</dbReference>
<reference evidence="2" key="2">
    <citation type="submission" date="2011-02" db="EMBL/GenBank/DDBJ databases">
        <authorList>
            <person name="MacLean D."/>
        </authorList>
    </citation>
    <scope>NUCLEOTIDE SEQUENCE</scope>
</reference>
<feature type="domain" description="J" evidence="1">
    <location>
        <begin position="10"/>
        <end position="76"/>
    </location>
</feature>
<dbReference type="GO" id="GO:0051082">
    <property type="term" value="F:unfolded protein binding"/>
    <property type="evidence" value="ECO:0007669"/>
    <property type="project" value="TreeGrafter"/>
</dbReference>
<evidence type="ECO:0000259" key="1">
    <source>
        <dbReference type="PROSITE" id="PS50076"/>
    </source>
</evidence>
<name>F0W528_9STRA</name>
<dbReference type="GO" id="GO:0051087">
    <property type="term" value="F:protein-folding chaperone binding"/>
    <property type="evidence" value="ECO:0007669"/>
    <property type="project" value="TreeGrafter"/>
</dbReference>